<keyword evidence="3" id="KW-0378">Hydrolase</keyword>
<dbReference type="PATRIC" id="fig|299146.4.peg.4544"/>
<keyword evidence="3" id="KW-0540">Nuclease</keyword>
<reference evidence="3 4" key="1">
    <citation type="submission" date="2016-06" db="EMBL/GenBank/DDBJ databases">
        <authorList>
            <person name="Kjaerup R.B."/>
            <person name="Dalgaard T.S."/>
            <person name="Juul-Madsen H.R."/>
        </authorList>
    </citation>
    <scope>NUCLEOTIDE SEQUENCE [LARGE SCALE GENOMIC DNA]</scope>
    <source>
        <strain evidence="3 4">DSM 45248</strain>
    </source>
</reference>
<dbReference type="OrthoDB" id="3173471at2"/>
<dbReference type="AlphaFoldDB" id="A0A1A9A8C6"/>
<gene>
    <name evidence="3" type="ORF">GA0070621_4393</name>
</gene>
<dbReference type="RefSeq" id="WP_091198809.1">
    <property type="nucleotide sequence ID" value="NZ_LT594324.1"/>
</dbReference>
<feature type="domain" description="DUF559" evidence="2">
    <location>
        <begin position="340"/>
        <end position="398"/>
    </location>
</feature>
<sequence>MSPHPHRPAELAWQVFRGSDVIRRGLLTRHQLRGASWLRLRHDVYADARLDRDHALACRAALLRLPPGTLLAGPSAAYLHGVEHAAGFADDVHVLLPPRTRADAQPGIRVHRIRPDVSPASADLLVAGSATAGPVSTISIAAGGTGRAAEHEATSRPVPASIPATASRPVPTSIPATALQPVRTSIPATAPQPVPASIPATVGRPVARATRPAILRSGGVGGDPSPTGPSSWLPRSAPAACAWETAVWVDPVRAVGVIDTLLGSRLVSAGALADLAERNVGRPGGRRAGWVFGLADPAAQSPPESHLRVRLVLAGLPRPVAQHPVRLASGLVLHPDLAWPQFRVAVEYDGTWHADADQLHRDRQRLNLLVGAGWMVLHVTSRRLHRDFPAVVREVRAALVARGWRA</sequence>
<dbReference type="InterPro" id="IPR011335">
    <property type="entry name" value="Restrct_endonuc-II-like"/>
</dbReference>
<organism evidence="3 4">
    <name type="scientific">Micromonospora narathiwatensis</name>
    <dbReference type="NCBI Taxonomy" id="299146"/>
    <lineage>
        <taxon>Bacteria</taxon>
        <taxon>Bacillati</taxon>
        <taxon>Actinomycetota</taxon>
        <taxon>Actinomycetes</taxon>
        <taxon>Micromonosporales</taxon>
        <taxon>Micromonosporaceae</taxon>
        <taxon>Micromonospora</taxon>
    </lineage>
</organism>
<dbReference type="SUPFAM" id="SSF52980">
    <property type="entry name" value="Restriction endonuclease-like"/>
    <property type="match status" value="1"/>
</dbReference>
<dbReference type="Proteomes" id="UP000198765">
    <property type="component" value="Chromosome I"/>
</dbReference>
<dbReference type="Gene3D" id="3.40.960.10">
    <property type="entry name" value="VSR Endonuclease"/>
    <property type="match status" value="1"/>
</dbReference>
<dbReference type="Pfam" id="PF04480">
    <property type="entry name" value="DUF559"/>
    <property type="match status" value="1"/>
</dbReference>
<proteinExistence type="predicted"/>
<dbReference type="GO" id="GO:0004519">
    <property type="term" value="F:endonuclease activity"/>
    <property type="evidence" value="ECO:0007669"/>
    <property type="project" value="UniProtKB-KW"/>
</dbReference>
<accession>A0A1A9A8C6</accession>
<evidence type="ECO:0000259" key="2">
    <source>
        <dbReference type="Pfam" id="PF04480"/>
    </source>
</evidence>
<dbReference type="EMBL" id="LT594324">
    <property type="protein sequence ID" value="SBT52363.1"/>
    <property type="molecule type" value="Genomic_DNA"/>
</dbReference>
<protein>
    <submittedName>
        <fullName evidence="3">Very-short-patch-repair endonuclease</fullName>
    </submittedName>
</protein>
<keyword evidence="3" id="KW-0255">Endonuclease</keyword>
<keyword evidence="4" id="KW-1185">Reference proteome</keyword>
<dbReference type="InterPro" id="IPR007569">
    <property type="entry name" value="DUF559"/>
</dbReference>
<name>A0A1A9A8C6_9ACTN</name>
<feature type="region of interest" description="Disordered" evidence="1">
    <location>
        <begin position="152"/>
        <end position="172"/>
    </location>
</feature>
<evidence type="ECO:0000256" key="1">
    <source>
        <dbReference type="SAM" id="MobiDB-lite"/>
    </source>
</evidence>
<evidence type="ECO:0000313" key="4">
    <source>
        <dbReference type="Proteomes" id="UP000198765"/>
    </source>
</evidence>
<evidence type="ECO:0000313" key="3">
    <source>
        <dbReference type="EMBL" id="SBT52363.1"/>
    </source>
</evidence>